<dbReference type="NCBIfam" id="TIGR00458">
    <property type="entry name" value="aspS_nondisc"/>
    <property type="match status" value="1"/>
</dbReference>
<organism evidence="11">
    <name type="scientific">Staphylothermus marinus</name>
    <dbReference type="NCBI Taxonomy" id="2280"/>
    <lineage>
        <taxon>Archaea</taxon>
        <taxon>Thermoproteota</taxon>
        <taxon>Thermoprotei</taxon>
        <taxon>Desulfurococcales</taxon>
        <taxon>Desulfurococcaceae</taxon>
        <taxon>Staphylothermus</taxon>
    </lineage>
</organism>
<proteinExistence type="inferred from homology"/>
<name>A0A7C4H9U1_STAMA</name>
<comment type="similarity">
    <text evidence="2 9">Belongs to the class-II aminoacyl-tRNA synthetase family. Type 2 subfamily.</text>
</comment>
<evidence type="ECO:0000256" key="8">
    <source>
        <dbReference type="ARBA" id="ARBA00023146"/>
    </source>
</evidence>
<comment type="cofactor">
    <cofactor evidence="9">
        <name>Mg(2+)</name>
        <dbReference type="ChEBI" id="CHEBI:18420"/>
    </cofactor>
    <text evidence="9">Binds 3 Mg(2+) cations per subunit. The strongest magnesium site (Mg1) is bound to the beta- and gamma-phosphates of ATP and four water molecules complete its coordination sphere.</text>
</comment>
<keyword evidence="5 9" id="KW-0547">Nucleotide-binding</keyword>
<dbReference type="PANTHER" id="PTHR43450:SF1">
    <property type="entry name" value="ASPARTATE--TRNA LIGASE, CYTOPLASMIC"/>
    <property type="match status" value="1"/>
</dbReference>
<reference evidence="11" key="1">
    <citation type="journal article" date="2020" name="mSystems">
        <title>Genome- and Community-Level Interaction Insights into Carbon Utilization and Element Cycling Functions of Hydrothermarchaeota in Hydrothermal Sediment.</title>
        <authorList>
            <person name="Zhou Z."/>
            <person name="Liu Y."/>
            <person name="Xu W."/>
            <person name="Pan J."/>
            <person name="Luo Z.H."/>
            <person name="Li M."/>
        </authorList>
    </citation>
    <scope>NUCLEOTIDE SEQUENCE [LARGE SCALE GENOMIC DNA]</scope>
    <source>
        <strain evidence="11">SpSt-642</strain>
    </source>
</reference>
<keyword evidence="3 9" id="KW-0963">Cytoplasm</keyword>
<dbReference type="EC" id="6.1.1.12" evidence="9"/>
<evidence type="ECO:0000256" key="5">
    <source>
        <dbReference type="ARBA" id="ARBA00022741"/>
    </source>
</evidence>
<dbReference type="NCBIfam" id="NF003483">
    <property type="entry name" value="PRK05159.1"/>
    <property type="match status" value="1"/>
</dbReference>
<evidence type="ECO:0000256" key="9">
    <source>
        <dbReference type="HAMAP-Rule" id="MF_02075"/>
    </source>
</evidence>
<evidence type="ECO:0000313" key="11">
    <source>
        <dbReference type="EMBL" id="HGM59086.1"/>
    </source>
</evidence>
<dbReference type="InterPro" id="IPR002312">
    <property type="entry name" value="Asp/Asn-tRNA-synth_IIb"/>
</dbReference>
<evidence type="ECO:0000256" key="3">
    <source>
        <dbReference type="ARBA" id="ARBA00022490"/>
    </source>
</evidence>
<keyword evidence="8 9" id="KW-0030">Aminoacyl-tRNA synthetase</keyword>
<dbReference type="PRINTS" id="PR01042">
    <property type="entry name" value="TRNASYNTHASP"/>
</dbReference>
<dbReference type="InterPro" id="IPR012340">
    <property type="entry name" value="NA-bd_OB-fold"/>
</dbReference>
<feature type="binding site" evidence="9">
    <location>
        <position position="154"/>
    </location>
    <ligand>
        <name>L-aspartate</name>
        <dbReference type="ChEBI" id="CHEBI:29991"/>
    </ligand>
</feature>
<dbReference type="Gene3D" id="2.40.50.140">
    <property type="entry name" value="Nucleic acid-binding proteins"/>
    <property type="match status" value="1"/>
</dbReference>
<comment type="subunit">
    <text evidence="9">Homodimer.</text>
</comment>
<evidence type="ECO:0000259" key="10">
    <source>
        <dbReference type="PROSITE" id="PS50862"/>
    </source>
</evidence>
<comment type="catalytic activity">
    <reaction evidence="9">
        <text>tRNA(Asp) + L-aspartate + ATP = L-aspartyl-tRNA(Asp) + AMP + diphosphate</text>
        <dbReference type="Rhea" id="RHEA:19649"/>
        <dbReference type="Rhea" id="RHEA-COMP:9660"/>
        <dbReference type="Rhea" id="RHEA-COMP:9678"/>
        <dbReference type="ChEBI" id="CHEBI:29991"/>
        <dbReference type="ChEBI" id="CHEBI:30616"/>
        <dbReference type="ChEBI" id="CHEBI:33019"/>
        <dbReference type="ChEBI" id="CHEBI:78442"/>
        <dbReference type="ChEBI" id="CHEBI:78516"/>
        <dbReference type="ChEBI" id="CHEBI:456215"/>
        <dbReference type="EC" id="6.1.1.12"/>
    </reaction>
</comment>
<comment type="caution">
    <text evidence="9">Lacks conserved residue(s) required for the propagation of feature annotation.</text>
</comment>
<dbReference type="PANTHER" id="PTHR43450">
    <property type="entry name" value="ASPARTYL-TRNA SYNTHETASE"/>
    <property type="match status" value="1"/>
</dbReference>
<accession>A0A7C4H9U1</accession>
<feature type="binding site" evidence="9">
    <location>
        <position position="340"/>
    </location>
    <ligand>
        <name>Mg(2+)</name>
        <dbReference type="ChEBI" id="CHEBI:18420"/>
        <label>2</label>
    </ligand>
</feature>
<dbReference type="GO" id="GO:0006422">
    <property type="term" value="P:aspartyl-tRNA aminoacylation"/>
    <property type="evidence" value="ECO:0007669"/>
    <property type="project" value="UniProtKB-UniRule"/>
</dbReference>
<dbReference type="GO" id="GO:0003723">
    <property type="term" value="F:RNA binding"/>
    <property type="evidence" value="ECO:0007669"/>
    <property type="project" value="TreeGrafter"/>
</dbReference>
<dbReference type="GO" id="GO:0004815">
    <property type="term" value="F:aspartate-tRNA ligase activity"/>
    <property type="evidence" value="ECO:0007669"/>
    <property type="project" value="UniProtKB-UniRule"/>
</dbReference>
<comment type="caution">
    <text evidence="11">The sequence shown here is derived from an EMBL/GenBank/DDBJ whole genome shotgun (WGS) entry which is preliminary data.</text>
</comment>
<feature type="binding site" evidence="9">
    <location>
        <begin position="388"/>
        <end position="391"/>
    </location>
    <ligand>
        <name>ATP</name>
        <dbReference type="ChEBI" id="CHEBI:30616"/>
    </ligand>
</feature>
<sequence>MLERICGWVIRKKIIGQIGILEISSSSVKPYVIVLKKDRDKELFEELENIDIGTAICFEGELSEKQISKRGIEYVVKKIVVYSKPIEPLPVDIVGKVPSLLDTRVKYRYLLLRNPVEKAIIRIRFNIVEAARKFLVENGFIEIHTPKIVAAGAEGGATLFPIQYFENTAYLSQSPQLYKQLLVTSIPKVFEITPYFRAEKFNTVRHLNESWGIDAEIGFIDSEEDVMNILENLVAYIINYVREKCVDELEALNIDLKPVSTPFKRLTFREAVDILNSEGIYVDPNEDLSDAAEKKLGEIMVEKGHMLYFITKYPWKASGFYYMRDNNYTRKFDLDYKGLEIASGGQREHRLEKLIEAMIDKGLKPENFSFYLEAFKYGIPPHGGFGLGLERLIMKMLDLNNIREATVFVRDRTRLIP</sequence>
<feature type="binding site" evidence="9">
    <location>
        <begin position="205"/>
        <end position="207"/>
    </location>
    <ligand>
        <name>ATP</name>
        <dbReference type="ChEBI" id="CHEBI:30616"/>
    </ligand>
</feature>
<feature type="region of interest" description="Aspartate" evidence="9">
    <location>
        <begin position="176"/>
        <end position="179"/>
    </location>
</feature>
<keyword evidence="7 9" id="KW-0648">Protein biosynthesis</keyword>
<protein>
    <recommendedName>
        <fullName evidence="9">Aspartate--tRNA(Asp) ligase</fullName>
        <ecNumber evidence="9">6.1.1.12</ecNumber>
    </recommendedName>
    <alternativeName>
        <fullName evidence="9">Aspartyl-tRNA synthetase</fullName>
        <shortName evidence="9">AspRS</shortName>
    </alternativeName>
    <alternativeName>
        <fullName evidence="9">Discriminating aspartyl-tRNA synthetase</fullName>
        <shortName evidence="9">D-AspRS</shortName>
    </alternativeName>
</protein>
<dbReference type="EMBL" id="DTBJ01000051">
    <property type="protein sequence ID" value="HGM59086.1"/>
    <property type="molecule type" value="Genomic_DNA"/>
</dbReference>
<dbReference type="InterPro" id="IPR006195">
    <property type="entry name" value="aa-tRNA-synth_II"/>
</dbReference>
<feature type="binding site" evidence="9">
    <location>
        <position position="340"/>
    </location>
    <ligand>
        <name>Mg(2+)</name>
        <dbReference type="ChEBI" id="CHEBI:18420"/>
        <label>3</label>
    </ligand>
</feature>
<dbReference type="HAMAP" id="MF_02075">
    <property type="entry name" value="Asp_tRNA_synth_type2"/>
    <property type="match status" value="1"/>
</dbReference>
<evidence type="ECO:0000256" key="7">
    <source>
        <dbReference type="ARBA" id="ARBA00022917"/>
    </source>
</evidence>
<dbReference type="FunFam" id="3.30.930.10:FF:000038">
    <property type="entry name" value="Aspartate--tRNA ligase"/>
    <property type="match status" value="1"/>
</dbReference>
<feature type="binding site" evidence="9">
    <location>
        <position position="340"/>
    </location>
    <ligand>
        <name>ATP</name>
        <dbReference type="ChEBI" id="CHEBI:30616"/>
    </ligand>
</feature>
<feature type="binding site" evidence="9">
    <location>
        <begin position="197"/>
        <end position="199"/>
    </location>
    <ligand>
        <name>ATP</name>
        <dbReference type="ChEBI" id="CHEBI:30616"/>
    </ligand>
</feature>
<dbReference type="AlphaFoldDB" id="A0A7C4H9U1"/>
<dbReference type="GO" id="GO:0005829">
    <property type="term" value="C:cytosol"/>
    <property type="evidence" value="ECO:0007669"/>
    <property type="project" value="TreeGrafter"/>
</dbReference>
<dbReference type="GO" id="GO:0017101">
    <property type="term" value="C:aminoacyl-tRNA synthetase multienzyme complex"/>
    <property type="evidence" value="ECO:0007669"/>
    <property type="project" value="TreeGrafter"/>
</dbReference>
<evidence type="ECO:0000256" key="4">
    <source>
        <dbReference type="ARBA" id="ARBA00022598"/>
    </source>
</evidence>
<evidence type="ECO:0000256" key="1">
    <source>
        <dbReference type="ARBA" id="ARBA00004496"/>
    </source>
</evidence>
<comment type="subcellular location">
    <subcellularLocation>
        <location evidence="1 9">Cytoplasm</location>
    </subcellularLocation>
</comment>
<feature type="site" description="Important for tRNA discrimination" evidence="9">
    <location>
        <position position="69"/>
    </location>
</feature>
<dbReference type="Gene3D" id="3.30.930.10">
    <property type="entry name" value="Bira Bifunctional Protein, Domain 2"/>
    <property type="match status" value="1"/>
</dbReference>
<keyword evidence="6 9" id="KW-0067">ATP-binding</keyword>
<comment type="function">
    <text evidence="9">Catalyzes the attachment of L-aspartate to tRNA(Asp) in a two-step reaction: L-aspartate is first activated by ATP to form Asp-AMP and then transferred to the acceptor end of tRNA(Asp).</text>
</comment>
<dbReference type="InterPro" id="IPR004523">
    <property type="entry name" value="Asp-tRNA_synthase_2"/>
</dbReference>
<feature type="binding site" evidence="9">
    <location>
        <position position="343"/>
    </location>
    <ligand>
        <name>Mg(2+)</name>
        <dbReference type="ChEBI" id="CHEBI:18420"/>
        <label>2</label>
    </ligand>
</feature>
<dbReference type="SUPFAM" id="SSF50249">
    <property type="entry name" value="Nucleic acid-binding proteins"/>
    <property type="match status" value="1"/>
</dbReference>
<evidence type="ECO:0000256" key="2">
    <source>
        <dbReference type="ARBA" id="ARBA00005312"/>
    </source>
</evidence>
<feature type="domain" description="Aminoacyl-transfer RNA synthetases class-II family profile" evidence="10">
    <location>
        <begin position="121"/>
        <end position="417"/>
    </location>
</feature>
<dbReference type="SUPFAM" id="SSF55681">
    <property type="entry name" value="Class II aaRS and biotin synthetases"/>
    <property type="match status" value="1"/>
</dbReference>
<dbReference type="InterPro" id="IPR004364">
    <property type="entry name" value="Aa-tRNA-synt_II"/>
</dbReference>
<feature type="binding site" evidence="9">
    <location>
        <position position="343"/>
    </location>
    <ligand>
        <name>L-aspartate</name>
        <dbReference type="ChEBI" id="CHEBI:29991"/>
    </ligand>
</feature>
<keyword evidence="9" id="KW-0460">Magnesium</keyword>
<feature type="binding site" evidence="9">
    <location>
        <position position="197"/>
    </location>
    <ligand>
        <name>L-aspartate</name>
        <dbReference type="ChEBI" id="CHEBI:29991"/>
    </ligand>
</feature>
<keyword evidence="9" id="KW-0479">Metal-binding</keyword>
<dbReference type="PROSITE" id="PS50862">
    <property type="entry name" value="AA_TRNA_LIGASE_II"/>
    <property type="match status" value="1"/>
</dbReference>
<feature type="binding site" evidence="9">
    <location>
        <position position="347"/>
    </location>
    <ligand>
        <name>L-aspartate</name>
        <dbReference type="ChEBI" id="CHEBI:29991"/>
    </ligand>
</feature>
<keyword evidence="4 9" id="KW-0436">Ligase</keyword>
<dbReference type="CDD" id="cd00776">
    <property type="entry name" value="AsxRS_core"/>
    <property type="match status" value="1"/>
</dbReference>
<evidence type="ECO:0000256" key="6">
    <source>
        <dbReference type="ARBA" id="ARBA00022840"/>
    </source>
</evidence>
<gene>
    <name evidence="9 11" type="primary">aspS</name>
    <name evidence="11" type="ORF">ENU14_05855</name>
</gene>
<dbReference type="InterPro" id="IPR045864">
    <property type="entry name" value="aa-tRNA-synth_II/BPL/LPL"/>
</dbReference>
<dbReference type="GO" id="GO:0000287">
    <property type="term" value="F:magnesium ion binding"/>
    <property type="evidence" value="ECO:0007669"/>
    <property type="project" value="UniProtKB-UniRule"/>
</dbReference>
<dbReference type="GO" id="GO:0005524">
    <property type="term" value="F:ATP binding"/>
    <property type="evidence" value="ECO:0007669"/>
    <property type="project" value="UniProtKB-UniRule"/>
</dbReference>
<dbReference type="Pfam" id="PF00152">
    <property type="entry name" value="tRNA-synt_2"/>
    <property type="match status" value="1"/>
</dbReference>